<organism evidence="2 3">
    <name type="scientific">Gongylonema pulchrum</name>
    <dbReference type="NCBI Taxonomy" id="637853"/>
    <lineage>
        <taxon>Eukaryota</taxon>
        <taxon>Metazoa</taxon>
        <taxon>Ecdysozoa</taxon>
        <taxon>Nematoda</taxon>
        <taxon>Chromadorea</taxon>
        <taxon>Rhabditida</taxon>
        <taxon>Spirurina</taxon>
        <taxon>Spiruromorpha</taxon>
        <taxon>Spiruroidea</taxon>
        <taxon>Gongylonematidae</taxon>
        <taxon>Gongylonema</taxon>
    </lineage>
</organism>
<keyword evidence="3" id="KW-1185">Reference proteome</keyword>
<name>A0A3P7NEK6_9BILA</name>
<dbReference type="OrthoDB" id="10069766at2759"/>
<dbReference type="PANTHER" id="PTHR46141">
    <property type="entry name" value="SODIUM LEAK CHANNEL NON-SELECTIVE PROTEIN"/>
    <property type="match status" value="1"/>
</dbReference>
<reference evidence="2 3" key="1">
    <citation type="submission" date="2018-11" db="EMBL/GenBank/DDBJ databases">
        <authorList>
            <consortium name="Pathogen Informatics"/>
        </authorList>
    </citation>
    <scope>NUCLEOTIDE SEQUENCE [LARGE SCALE GENOMIC DNA]</scope>
</reference>
<dbReference type="GO" id="GO:0005886">
    <property type="term" value="C:plasma membrane"/>
    <property type="evidence" value="ECO:0007669"/>
    <property type="project" value="TreeGrafter"/>
</dbReference>
<evidence type="ECO:0000256" key="1">
    <source>
        <dbReference type="SAM" id="MobiDB-lite"/>
    </source>
</evidence>
<evidence type="ECO:0000313" key="3">
    <source>
        <dbReference type="Proteomes" id="UP000271098"/>
    </source>
</evidence>
<dbReference type="AlphaFoldDB" id="A0A3P7NEK6"/>
<sequence>MFEKMAENGDLSRHSDTAPKKNIKRGEIDVRELQQKRHMAEIKRNRIEEDLRENHVYFDRPLFFVGRNSTLRRFCESIVYARYKADTDINGGSKPMRRYKELYTLVGLMTYLDWTMVIVTSLSCISMLFESPWPTTGENLVFNNFYLQVLILFSCKIV</sequence>
<evidence type="ECO:0008006" key="4">
    <source>
        <dbReference type="Google" id="ProtNLM"/>
    </source>
</evidence>
<protein>
    <recommendedName>
        <fullName evidence="4">Ion_trans domain-containing protein</fullName>
    </recommendedName>
</protein>
<feature type="region of interest" description="Disordered" evidence="1">
    <location>
        <begin position="1"/>
        <end position="27"/>
    </location>
</feature>
<gene>
    <name evidence="2" type="ORF">GPUH_LOCUS23183</name>
</gene>
<dbReference type="GO" id="GO:0032224">
    <property type="term" value="P:positive regulation of synaptic transmission, cholinergic"/>
    <property type="evidence" value="ECO:0007669"/>
    <property type="project" value="TreeGrafter"/>
</dbReference>
<evidence type="ECO:0000313" key="2">
    <source>
        <dbReference type="EMBL" id="VDN41114.1"/>
    </source>
</evidence>
<accession>A0A3P7NEK6</accession>
<dbReference type="PANTHER" id="PTHR46141:SF1">
    <property type="entry name" value="SODIUM LEAK CHANNEL NALCN"/>
    <property type="match status" value="1"/>
</dbReference>
<dbReference type="GO" id="GO:0005261">
    <property type="term" value="F:monoatomic cation channel activity"/>
    <property type="evidence" value="ECO:0007669"/>
    <property type="project" value="InterPro"/>
</dbReference>
<dbReference type="EMBL" id="UYRT01097056">
    <property type="protein sequence ID" value="VDN41114.1"/>
    <property type="molecule type" value="Genomic_DNA"/>
</dbReference>
<proteinExistence type="predicted"/>
<dbReference type="Proteomes" id="UP000271098">
    <property type="component" value="Unassembled WGS sequence"/>
</dbReference>
<dbReference type="InterPro" id="IPR028823">
    <property type="entry name" value="NALCN"/>
</dbReference>
<dbReference type="GO" id="GO:0032230">
    <property type="term" value="P:positive regulation of synaptic transmission, GABAergic"/>
    <property type="evidence" value="ECO:0007669"/>
    <property type="project" value="TreeGrafter"/>
</dbReference>